<sequence>MDTRQTFRHFSRMGLAIHHRVSLLLSSTLLLAFASSVFATSIELPTKPLTVVSNLPSNLVLTPSVEWPTILSVANLGGFSLNQRYSGYFDSDKCYGYQTSTNKSEEHFYPLMFSTGYSCEGAMWSGNYLNWAATQTIDPFRKALTGGLRVKDTPTETWLEKARYDRNNQYFGNRSLQSNVNQVTPFSNPLISEVAHALGNRMRIVRSELVDFEIPTALIGTNVPVNQLGDGFWLTDNPDGLVEINKASIFGVAGGDDLVIELERNPNDASNLYRDISARSGESYQLKFSYAPRSGHVNSSNINVYWDGALIRSLSGSNTNWQAIELTLNANRTGLHRLEFRAANKDSVGGVLNNINLSSAPIDFYVRVAVCVQGLLESNCVQYKEGWKPEGLIQEYASRMRYSVFAFLNDHDMLRDGGVMRARQKYVGPVRLNPTSGQMEDNPNREWDPVTGVLVTNPDPNDASSTNTYYDIKDSNFHIINSGVINYLNKFGQLTEKQHKSFDPVSELYYHALRYMKNQQPILAYSSVPANQLTEKQRWELADAFPVITDWNDPYQYWCQAGAILGIGDVNTHRDKNLPGNTRTNDEPSTVPQRVASDVSYGDKGVVSWTGKVAQLEGITINTPFTGRENSAYMVGMAYHARTSDLRPDLQGKQTLSTHWVDVREGQVLAGKNSNQYWLAAKYGGLQIPDDFDPETFTGPIPDNWWHDSGDVLAQTGDKRPRNFYVASEADKMVQSLEDAFKNISSERFASGGGVVATSSEFNNNTLTFTTEYNSNNWSGDLVAYKPLAVGGSERVWKASEQLPTWELIGGRKIFTHSGAYSLNHQPVLVPFAFDSLTADQKASLSSELLVNYLRGDRSFELSQPDGVYRTRQSVLGTFINSLPIYIGSPENVARYEGYKFKGANSYLTWARSQKSRAPRVYAGSNSGMLHGFDANTGVETFAFVPNAVIKGQMAELANPDYEHEYLVDGELAAADVFINNQWRSILVGSLGLGGRGIFALDVTNPNSVSLLWEISAENAPELGVTLGRPVIAQVADGDWRVILGNGLNSQSGKAQLLLVSIDTGKIEWIDTGVAAGNGLSAVSVWDSAKQGFIDLVFAGDQKGNLWKFSSLLSPNPVVTKLFETGGQPISSAPLLGQNPYTSDLQRWIFFGTGRYLVAEDVADKSLQTWYGLKDSNTLIKKDQLVERQILAEVVAAGRDLRVISEGTTNEMAGKSGWFIPLVSPTFGKEGERMVLSNVFRGRLLLGTSRIPDFNDRCMPGGRGYQMVIDPFTGGRLSYSFFDVNSDEVFDESDYVTFDNKKVPVSGLGTSSPTGNPVFIEDTMITCDEEGICESAETQLQPDIILRTSWREVLL</sequence>
<evidence type="ECO:0000256" key="5">
    <source>
        <dbReference type="ARBA" id="ARBA00022837"/>
    </source>
</evidence>
<evidence type="ECO:0000256" key="6">
    <source>
        <dbReference type="ARBA" id="ARBA00023263"/>
    </source>
</evidence>
<dbReference type="RefSeq" id="WP_112159875.1">
    <property type="nucleotide sequence ID" value="NZ_QKRX01000011.1"/>
</dbReference>
<dbReference type="Pfam" id="PF05567">
    <property type="entry name" value="T4P_PilY1"/>
    <property type="match status" value="1"/>
</dbReference>
<accession>A0A364NJM2</accession>
<comment type="similarity">
    <text evidence="2">Belongs to the PilY1 family.</text>
</comment>
<dbReference type="GO" id="GO:0009289">
    <property type="term" value="C:pilus"/>
    <property type="evidence" value="ECO:0007669"/>
    <property type="project" value="UniProtKB-SubCell"/>
</dbReference>
<dbReference type="OrthoDB" id="7156875at2"/>
<dbReference type="SUPFAM" id="SSF50998">
    <property type="entry name" value="Quinoprotein alcohol dehydrogenase-like"/>
    <property type="match status" value="1"/>
</dbReference>
<keyword evidence="6" id="KW-0281">Fimbrium</keyword>
<dbReference type="GO" id="GO:0046872">
    <property type="term" value="F:metal ion binding"/>
    <property type="evidence" value="ECO:0007669"/>
    <property type="project" value="UniProtKB-KW"/>
</dbReference>
<keyword evidence="5" id="KW-0106">Calcium</keyword>
<dbReference type="EMBL" id="QKRX01000011">
    <property type="protein sequence ID" value="RAU17220.1"/>
    <property type="molecule type" value="Genomic_DNA"/>
</dbReference>
<feature type="domain" description="PilY1 beta-propeller" evidence="7">
    <location>
        <begin position="876"/>
        <end position="1178"/>
    </location>
</feature>
<dbReference type="InterPro" id="IPR008707">
    <property type="entry name" value="B-propeller_PilY1"/>
</dbReference>
<keyword evidence="4" id="KW-0479">Metal-binding</keyword>
<keyword evidence="9" id="KW-1185">Reference proteome</keyword>
<evidence type="ECO:0000313" key="8">
    <source>
        <dbReference type="EMBL" id="RAU17220.1"/>
    </source>
</evidence>
<comment type="caution">
    <text evidence="8">The sequence shown here is derived from an EMBL/GenBank/DDBJ whole genome shotgun (WGS) entry which is preliminary data.</text>
</comment>
<evidence type="ECO:0000259" key="7">
    <source>
        <dbReference type="Pfam" id="PF05567"/>
    </source>
</evidence>
<evidence type="ECO:0000256" key="3">
    <source>
        <dbReference type="ARBA" id="ARBA00022558"/>
    </source>
</evidence>
<protein>
    <recommendedName>
        <fullName evidence="7">PilY1 beta-propeller domain-containing protein</fullName>
    </recommendedName>
</protein>
<proteinExistence type="inferred from homology"/>
<evidence type="ECO:0000256" key="2">
    <source>
        <dbReference type="ARBA" id="ARBA00008387"/>
    </source>
</evidence>
<comment type="subcellular location">
    <subcellularLocation>
        <location evidence="1">Fimbrium</location>
    </subcellularLocation>
</comment>
<reference evidence="8 9" key="1">
    <citation type="submission" date="2018-06" db="EMBL/GenBank/DDBJ databases">
        <title>Nitrincola tibetense sp. nov., isolated from Lake XuguoCo on Tibetan Plateau.</title>
        <authorList>
            <person name="Xing P."/>
        </authorList>
    </citation>
    <scope>NUCLEOTIDE SEQUENCE [LARGE SCALE GENOMIC DNA]</scope>
    <source>
        <strain evidence="9">xg18</strain>
    </source>
</reference>
<evidence type="ECO:0000313" key="9">
    <source>
        <dbReference type="Proteomes" id="UP000250744"/>
    </source>
</evidence>
<evidence type="ECO:0000256" key="1">
    <source>
        <dbReference type="ARBA" id="ARBA00004561"/>
    </source>
</evidence>
<dbReference type="InterPro" id="IPR011047">
    <property type="entry name" value="Quinoprotein_ADH-like_sf"/>
</dbReference>
<dbReference type="Proteomes" id="UP000250744">
    <property type="component" value="Unassembled WGS sequence"/>
</dbReference>
<name>A0A364NJM2_9GAMM</name>
<gene>
    <name evidence="8" type="ORF">DN062_13705</name>
</gene>
<evidence type="ECO:0000256" key="4">
    <source>
        <dbReference type="ARBA" id="ARBA00022723"/>
    </source>
</evidence>
<organism evidence="8 9">
    <name type="scientific">Nitrincola tibetensis</name>
    <dbReference type="NCBI Taxonomy" id="2219697"/>
    <lineage>
        <taxon>Bacteria</taxon>
        <taxon>Pseudomonadati</taxon>
        <taxon>Pseudomonadota</taxon>
        <taxon>Gammaproteobacteria</taxon>
        <taxon>Oceanospirillales</taxon>
        <taxon>Oceanospirillaceae</taxon>
        <taxon>Nitrincola</taxon>
    </lineage>
</organism>
<keyword evidence="3" id="KW-1029">Fimbrium biogenesis</keyword>